<dbReference type="KEGG" id="amr:AM1_3793"/>
<organism evidence="1 2">
    <name type="scientific">Acaryochloris marina (strain MBIC 11017)</name>
    <dbReference type="NCBI Taxonomy" id="329726"/>
    <lineage>
        <taxon>Bacteria</taxon>
        <taxon>Bacillati</taxon>
        <taxon>Cyanobacteriota</taxon>
        <taxon>Cyanophyceae</taxon>
        <taxon>Acaryochloridales</taxon>
        <taxon>Acaryochloridaceae</taxon>
        <taxon>Acaryochloris</taxon>
    </lineage>
</organism>
<dbReference type="AlphaFoldDB" id="B0C5R0"/>
<dbReference type="HOGENOM" id="CLU_3245597_0_0_3"/>
<dbReference type="EMBL" id="CP000828">
    <property type="protein sequence ID" value="ABW28781.1"/>
    <property type="molecule type" value="Genomic_DNA"/>
</dbReference>
<protein>
    <submittedName>
        <fullName evidence="1">Uncharacterized protein</fullName>
    </submittedName>
</protein>
<name>B0C5R0_ACAM1</name>
<proteinExistence type="predicted"/>
<sequence length="42" mass="4982">MMRSLRFTLFLYLLITNPDMNGFNRCEVYLASKLDQREIPGN</sequence>
<evidence type="ECO:0000313" key="1">
    <source>
        <dbReference type="EMBL" id="ABW28781.1"/>
    </source>
</evidence>
<evidence type="ECO:0000313" key="2">
    <source>
        <dbReference type="Proteomes" id="UP000000268"/>
    </source>
</evidence>
<accession>B0C5R0</accession>
<dbReference type="Proteomes" id="UP000000268">
    <property type="component" value="Chromosome"/>
</dbReference>
<gene>
    <name evidence="1" type="ordered locus">AM1_3793</name>
</gene>
<reference evidence="1 2" key="1">
    <citation type="journal article" date="2008" name="Proc. Natl. Acad. Sci. U.S.A.">
        <title>Niche adaptation and genome expansion in the chlorophyll d-producing cyanobacterium Acaryochloris marina.</title>
        <authorList>
            <person name="Swingley W.D."/>
            <person name="Chen M."/>
            <person name="Cheung P.C."/>
            <person name="Conrad A.L."/>
            <person name="Dejesa L.C."/>
            <person name="Hao J."/>
            <person name="Honchak B.M."/>
            <person name="Karbach L.E."/>
            <person name="Kurdoglu A."/>
            <person name="Lahiri S."/>
            <person name="Mastrian S.D."/>
            <person name="Miyashita H."/>
            <person name="Page L."/>
            <person name="Ramakrishna P."/>
            <person name="Satoh S."/>
            <person name="Sattley W.M."/>
            <person name="Shimada Y."/>
            <person name="Taylor H.L."/>
            <person name="Tomo T."/>
            <person name="Tsuchiya T."/>
            <person name="Wang Z.T."/>
            <person name="Raymond J."/>
            <person name="Mimuro M."/>
            <person name="Blankenship R.E."/>
            <person name="Touchman J.W."/>
        </authorList>
    </citation>
    <scope>NUCLEOTIDE SEQUENCE [LARGE SCALE GENOMIC DNA]</scope>
    <source>
        <strain evidence="2">MBIC 11017</strain>
    </source>
</reference>
<keyword evidence="2" id="KW-1185">Reference proteome</keyword>